<dbReference type="Proteomes" id="UP000822476">
    <property type="component" value="Unassembled WGS sequence"/>
</dbReference>
<dbReference type="GO" id="GO:0005813">
    <property type="term" value="C:centrosome"/>
    <property type="evidence" value="ECO:0007669"/>
    <property type="project" value="TreeGrafter"/>
</dbReference>
<dbReference type="GO" id="GO:0036064">
    <property type="term" value="C:ciliary basal body"/>
    <property type="evidence" value="ECO:0007669"/>
    <property type="project" value="TreeGrafter"/>
</dbReference>
<sequence length="115" mass="13466">MRMVDQAKILHEHNNELVKRIEDLCQKRDQIQKSIIQVEDEKNRIQHDMRLLAEKLANANETLSQKLTLRSSYDKTIAESQAAYTKILESSHTLLTVLRREQEEMSASFLNNTRT</sequence>
<dbReference type="OrthoDB" id="295355at2759"/>
<name>A0A8S9YCK4_9TREM</name>
<evidence type="ECO:0000256" key="1">
    <source>
        <dbReference type="SAM" id="Coils"/>
    </source>
</evidence>
<keyword evidence="1" id="KW-0175">Coiled coil</keyword>
<dbReference type="AlphaFoldDB" id="A0A8S9YCK4"/>
<evidence type="ECO:0000313" key="3">
    <source>
        <dbReference type="Proteomes" id="UP000822476"/>
    </source>
</evidence>
<keyword evidence="3" id="KW-1185">Reference proteome</keyword>
<evidence type="ECO:0000313" key="2">
    <source>
        <dbReference type="EMBL" id="KAF7234036.1"/>
    </source>
</evidence>
<comment type="caution">
    <text evidence="2">The sequence shown here is derived from an EMBL/GenBank/DDBJ whole genome shotgun (WGS) entry which is preliminary data.</text>
</comment>
<dbReference type="PANTHER" id="PTHR28661:SF1">
    <property type="entry name" value="MICROTUBULE NUCLEATION FACTOR SSNA1"/>
    <property type="match status" value="1"/>
</dbReference>
<gene>
    <name evidence="2" type="ORF">EG68_10037</name>
</gene>
<dbReference type="EMBL" id="JTDE01014702">
    <property type="protein sequence ID" value="KAF7234036.1"/>
    <property type="molecule type" value="Genomic_DNA"/>
</dbReference>
<organism evidence="2 3">
    <name type="scientific">Paragonimus skrjabini miyazakii</name>
    <dbReference type="NCBI Taxonomy" id="59628"/>
    <lineage>
        <taxon>Eukaryota</taxon>
        <taxon>Metazoa</taxon>
        <taxon>Spiralia</taxon>
        <taxon>Lophotrochozoa</taxon>
        <taxon>Platyhelminthes</taxon>
        <taxon>Trematoda</taxon>
        <taxon>Digenea</taxon>
        <taxon>Plagiorchiida</taxon>
        <taxon>Troglotremata</taxon>
        <taxon>Troglotrematidae</taxon>
        <taxon>Paragonimus</taxon>
    </lineage>
</organism>
<accession>A0A8S9YCK4</accession>
<reference evidence="2" key="1">
    <citation type="submission" date="2019-07" db="EMBL/GenBank/DDBJ databases">
        <title>Annotation for the trematode Paragonimus miyazaki's.</title>
        <authorList>
            <person name="Choi Y.-J."/>
        </authorList>
    </citation>
    <scope>NUCLEOTIDE SEQUENCE</scope>
    <source>
        <strain evidence="2">Japan</strain>
    </source>
</reference>
<feature type="coiled-coil region" evidence="1">
    <location>
        <begin position="14"/>
        <end position="62"/>
    </location>
</feature>
<protein>
    <submittedName>
        <fullName evidence="2">Sjoegren syndrome nuclear autoantigen 1</fullName>
    </submittedName>
</protein>
<dbReference type="PANTHER" id="PTHR28661">
    <property type="entry name" value="SJOEGREN SYNDROME NUCLEAR AUTOANTIGEN 1"/>
    <property type="match status" value="1"/>
</dbReference>
<dbReference type="InterPro" id="IPR033362">
    <property type="entry name" value="SSNA1_fam"/>
</dbReference>
<proteinExistence type="predicted"/>